<keyword evidence="6" id="KW-1185">Reference proteome</keyword>
<feature type="region of interest" description="Disordered" evidence="4">
    <location>
        <begin position="1"/>
        <end position="63"/>
    </location>
</feature>
<dbReference type="GO" id="GO:0005730">
    <property type="term" value="C:nucleolus"/>
    <property type="evidence" value="ECO:0007669"/>
    <property type="project" value="UniProtKB-SubCell"/>
</dbReference>
<dbReference type="InterPro" id="IPR008999">
    <property type="entry name" value="Actin-crosslinking"/>
</dbReference>
<evidence type="ECO:0000256" key="4">
    <source>
        <dbReference type="SAM" id="MobiDB-lite"/>
    </source>
</evidence>
<dbReference type="Pfam" id="PF06229">
    <property type="entry name" value="FRG1"/>
    <property type="match status" value="1"/>
</dbReference>
<organism evidence="5 6">
    <name type="scientific">Favolaschia claudopus</name>
    <dbReference type="NCBI Taxonomy" id="2862362"/>
    <lineage>
        <taxon>Eukaryota</taxon>
        <taxon>Fungi</taxon>
        <taxon>Dikarya</taxon>
        <taxon>Basidiomycota</taxon>
        <taxon>Agaricomycotina</taxon>
        <taxon>Agaricomycetes</taxon>
        <taxon>Agaricomycetidae</taxon>
        <taxon>Agaricales</taxon>
        <taxon>Marasmiineae</taxon>
        <taxon>Mycenaceae</taxon>
        <taxon>Favolaschia</taxon>
    </lineage>
</organism>
<keyword evidence="3" id="KW-0539">Nucleus</keyword>
<protein>
    <submittedName>
        <fullName evidence="5">Protein FRG1</fullName>
    </submittedName>
</protein>
<evidence type="ECO:0000256" key="3">
    <source>
        <dbReference type="ARBA" id="ARBA00023242"/>
    </source>
</evidence>
<dbReference type="PANTHER" id="PTHR12928:SF0">
    <property type="entry name" value="FSHD REGION GENE 1"/>
    <property type="match status" value="1"/>
</dbReference>
<evidence type="ECO:0000256" key="1">
    <source>
        <dbReference type="ARBA" id="ARBA00004604"/>
    </source>
</evidence>
<dbReference type="PANTHER" id="PTHR12928">
    <property type="entry name" value="FRG1 PROTEIN"/>
    <property type="match status" value="1"/>
</dbReference>
<evidence type="ECO:0000313" key="6">
    <source>
        <dbReference type="Proteomes" id="UP001362999"/>
    </source>
</evidence>
<feature type="region of interest" description="Disordered" evidence="4">
    <location>
        <begin position="88"/>
        <end position="107"/>
    </location>
</feature>
<dbReference type="AlphaFoldDB" id="A0AAW0B3F0"/>
<dbReference type="InterPro" id="IPR010414">
    <property type="entry name" value="FRG1"/>
</dbReference>
<comment type="caution">
    <text evidence="5">The sequence shown here is derived from an EMBL/GenBank/DDBJ whole genome shotgun (WGS) entry which is preliminary data.</text>
</comment>
<evidence type="ECO:0000256" key="2">
    <source>
        <dbReference type="ARBA" id="ARBA00010878"/>
    </source>
</evidence>
<accession>A0AAW0B3F0</accession>
<dbReference type="Proteomes" id="UP001362999">
    <property type="component" value="Unassembled WGS sequence"/>
</dbReference>
<comment type="similarity">
    <text evidence="2">Belongs to the FRG1 family.</text>
</comment>
<feature type="compositionally biased region" description="Basic and acidic residues" evidence="4">
    <location>
        <begin position="36"/>
        <end position="45"/>
    </location>
</feature>
<evidence type="ECO:0000313" key="5">
    <source>
        <dbReference type="EMBL" id="KAK7020505.1"/>
    </source>
</evidence>
<comment type="subcellular location">
    <subcellularLocation>
        <location evidence="1">Nucleus</location>
        <location evidence="1">Nucleolus</location>
    </subcellularLocation>
</comment>
<dbReference type="GO" id="GO:0071013">
    <property type="term" value="C:catalytic step 2 spliceosome"/>
    <property type="evidence" value="ECO:0007669"/>
    <property type="project" value="TreeGrafter"/>
</dbReference>
<dbReference type="EMBL" id="JAWWNJ010000041">
    <property type="protein sequence ID" value="KAK7020505.1"/>
    <property type="molecule type" value="Genomic_DNA"/>
</dbReference>
<gene>
    <name evidence="5" type="ORF">R3P38DRAFT_2969863</name>
</gene>
<proteinExistence type="inferred from homology"/>
<reference evidence="5 6" key="1">
    <citation type="journal article" date="2024" name="J Genomics">
        <title>Draft genome sequencing and assembly of Favolaschia claudopus CIRM-BRFM 2984 isolated from oak limbs.</title>
        <authorList>
            <person name="Navarro D."/>
            <person name="Drula E."/>
            <person name="Chaduli D."/>
            <person name="Cazenave R."/>
            <person name="Ahrendt S."/>
            <person name="Wang J."/>
            <person name="Lipzen A."/>
            <person name="Daum C."/>
            <person name="Barry K."/>
            <person name="Grigoriev I.V."/>
            <person name="Favel A."/>
            <person name="Rosso M.N."/>
            <person name="Martin F."/>
        </authorList>
    </citation>
    <scope>NUCLEOTIDE SEQUENCE [LARGE SCALE GENOMIC DNA]</scope>
    <source>
        <strain evidence="5 6">CIRM-BRFM 2984</strain>
    </source>
</reference>
<sequence>MSEPKVKSSRLTFKGEQPKKKRKREDGDQGRPGGSKRKEDDKDPETWVLPEQPNEIRGPTFIVHPSDPSPICVTYNSTSNRVVLSSLDKSRADDSEDTAAEPPSLLQRTPTDVSQVWVITRVAGSPTINLRTGTGEGKFLSCDAHGLVAADRDARGPQEEWTPVILPDGMVAFMNVYEKYLSVDEVAGGALSLRGDSEEVGFRERFWIKIQYKYQKEAHEEEKQKKDGISDPLRIDEVSTNKIYQTWGMGRSVVSDQDKKDLKRARKEGRLAEAMLDRRAKLKSDRFC</sequence>
<dbReference type="Gene3D" id="2.80.10.50">
    <property type="match status" value="1"/>
</dbReference>
<dbReference type="GO" id="GO:0051015">
    <property type="term" value="F:actin filament binding"/>
    <property type="evidence" value="ECO:0007669"/>
    <property type="project" value="TreeGrafter"/>
</dbReference>
<dbReference type="SUPFAM" id="SSF50405">
    <property type="entry name" value="Actin-crosslinking proteins"/>
    <property type="match status" value="1"/>
</dbReference>
<dbReference type="CDD" id="cd23339">
    <property type="entry name" value="beta-trefoil_FSCN_fungal_FRG1-like"/>
    <property type="match status" value="1"/>
</dbReference>
<name>A0AAW0B3F0_9AGAR</name>